<dbReference type="Proteomes" id="UP001203342">
    <property type="component" value="Unassembled WGS sequence"/>
</dbReference>
<name>A0ABT0TG02_9FLAO</name>
<dbReference type="Gene3D" id="3.40.630.30">
    <property type="match status" value="1"/>
</dbReference>
<accession>A0ABT0TG02</accession>
<dbReference type="EMBL" id="JAMLJN010000003">
    <property type="protein sequence ID" value="MCL9769888.1"/>
    <property type="molecule type" value="Genomic_DNA"/>
</dbReference>
<sequence length="326" mass="38213">MKKFQVQKYHSKHTALWNEFVAKSKNATFLFHRDFMEYHQDRFQDFSLLVFDENQQLIAVLPANKVEETLFSHQGLTYGGILLLEKTKLSEVIFILKSIFEYLNALGFKKLIFKEIPTIYNQIPSGELKYLMFLMQGNLTRRDVLSVVDLKSSFTFSRDRKNGVKRGIKHNLVVKEESNFDSFWNEILIPNLAQKHQVKPVHSLEEIQYLHNKFPKNIRQFNVYQNDTIVAGTTIFETDLVAHSQYISGNSDKNELGSLDFLHDYLISNVFKNKNYFDFGISNENQGRNINEGLLYWKESFGARSITQDFYEVEIKNYTLLDNVLL</sequence>
<protein>
    <submittedName>
        <fullName evidence="1">GNAT family N-acetyltransferase</fullName>
    </submittedName>
</protein>
<evidence type="ECO:0000313" key="1">
    <source>
        <dbReference type="EMBL" id="MCL9769888.1"/>
    </source>
</evidence>
<gene>
    <name evidence="1" type="ORF">NAT47_05615</name>
</gene>
<proteinExistence type="predicted"/>
<reference evidence="1 2" key="1">
    <citation type="submission" date="2022-05" db="EMBL/GenBank/DDBJ databases">
        <title>Flavobacterium sp., isolated from activated sludge.</title>
        <authorList>
            <person name="Ran Q."/>
        </authorList>
    </citation>
    <scope>NUCLEOTIDE SEQUENCE [LARGE SCALE GENOMIC DNA]</scope>
    <source>
        <strain evidence="1 2">HXWNR69</strain>
    </source>
</reference>
<evidence type="ECO:0000313" key="2">
    <source>
        <dbReference type="Proteomes" id="UP001203342"/>
    </source>
</evidence>
<dbReference type="InterPro" id="IPR016181">
    <property type="entry name" value="Acyl_CoA_acyltransferase"/>
</dbReference>
<comment type="caution">
    <text evidence="1">The sequence shown here is derived from an EMBL/GenBank/DDBJ whole genome shotgun (WGS) entry which is preliminary data.</text>
</comment>
<organism evidence="1 2">
    <name type="scientific">Flavobacterium fragile</name>
    <dbReference type="NCBI Taxonomy" id="2949085"/>
    <lineage>
        <taxon>Bacteria</taxon>
        <taxon>Pseudomonadati</taxon>
        <taxon>Bacteroidota</taxon>
        <taxon>Flavobacteriia</taxon>
        <taxon>Flavobacteriales</taxon>
        <taxon>Flavobacteriaceae</taxon>
        <taxon>Flavobacterium</taxon>
    </lineage>
</organism>
<dbReference type="RefSeq" id="WP_250581261.1">
    <property type="nucleotide sequence ID" value="NZ_JAMLJN010000003.1"/>
</dbReference>
<keyword evidence="2" id="KW-1185">Reference proteome</keyword>
<dbReference type="SUPFAM" id="SSF55729">
    <property type="entry name" value="Acyl-CoA N-acyltransferases (Nat)"/>
    <property type="match status" value="1"/>
</dbReference>